<name>A0A379RV94_SALER</name>
<accession>A0A379RV94</accession>
<dbReference type="PANTHER" id="PTHR39576">
    <property type="entry name" value="ATTACHING AND EFFACING PROTEIN HOMOLOG-RELATED-RELATED"/>
    <property type="match status" value="1"/>
</dbReference>
<dbReference type="InterPro" id="IPR024519">
    <property type="entry name" value="IAT_beta"/>
</dbReference>
<evidence type="ECO:0000259" key="2">
    <source>
        <dbReference type="Pfam" id="PF11924"/>
    </source>
</evidence>
<evidence type="ECO:0000313" key="4">
    <source>
        <dbReference type="Proteomes" id="UP000254124"/>
    </source>
</evidence>
<dbReference type="InterPro" id="IPR051715">
    <property type="entry name" value="Intimin-Invasin_domain"/>
</dbReference>
<protein>
    <submittedName>
        <fullName evidence="3">Intimin-like protein</fullName>
    </submittedName>
</protein>
<organism evidence="3 4">
    <name type="scientific">Salmonella enterica subsp. arizonae</name>
    <dbReference type="NCBI Taxonomy" id="59203"/>
    <lineage>
        <taxon>Bacteria</taxon>
        <taxon>Pseudomonadati</taxon>
        <taxon>Pseudomonadota</taxon>
        <taxon>Gammaproteobacteria</taxon>
        <taxon>Enterobacterales</taxon>
        <taxon>Enterobacteriaceae</taxon>
        <taxon>Salmonella</taxon>
    </lineage>
</organism>
<dbReference type="Pfam" id="PF11924">
    <property type="entry name" value="IAT_beta"/>
    <property type="match status" value="1"/>
</dbReference>
<sequence length="90" mass="10008">MWEQYYGDDVALFDDSEDDRQRNPYAVTAGVNYTPFPLVSIGLNQKMGKGNHNDTQIDLAVNWMLGSSLKSQLDSDAVKARRTLLVAASI</sequence>
<reference evidence="3 4" key="1">
    <citation type="submission" date="2018-06" db="EMBL/GenBank/DDBJ databases">
        <authorList>
            <consortium name="Pathogen Informatics"/>
            <person name="Doyle S."/>
        </authorList>
    </citation>
    <scope>NUCLEOTIDE SEQUENCE [LARGE SCALE GENOMIC DNA]</scope>
    <source>
        <strain evidence="3 4">NCTC7295</strain>
    </source>
</reference>
<dbReference type="AlphaFoldDB" id="A0A379RV94"/>
<dbReference type="Gene3D" id="2.40.160.160">
    <property type="entry name" value="Inverse autotransporter, beta-domain"/>
    <property type="match status" value="1"/>
</dbReference>
<proteinExistence type="inferred from homology"/>
<gene>
    <name evidence="3" type="primary">sinH</name>
    <name evidence="3" type="ORF">NCTC7295_00090</name>
</gene>
<dbReference type="PANTHER" id="PTHR39576:SF2">
    <property type="entry name" value="ATTACHING AND EFFACING PROTEIN HOMOLOG-RELATED"/>
    <property type="match status" value="1"/>
</dbReference>
<dbReference type="EMBL" id="UGWZ01000001">
    <property type="protein sequence ID" value="SUG12556.1"/>
    <property type="molecule type" value="Genomic_DNA"/>
</dbReference>
<dbReference type="GO" id="GO:0009279">
    <property type="term" value="C:cell outer membrane"/>
    <property type="evidence" value="ECO:0007669"/>
    <property type="project" value="TreeGrafter"/>
</dbReference>
<comment type="similarity">
    <text evidence="1">Belongs to the intimin/invasin family.</text>
</comment>
<feature type="domain" description="Inverse autotransporter beta-domain" evidence="2">
    <location>
        <begin position="2"/>
        <end position="84"/>
    </location>
</feature>
<dbReference type="Proteomes" id="UP000254124">
    <property type="component" value="Unassembled WGS sequence"/>
</dbReference>
<dbReference type="InterPro" id="IPR038177">
    <property type="entry name" value="IAT_beta_sf"/>
</dbReference>
<evidence type="ECO:0000256" key="1">
    <source>
        <dbReference type="ARBA" id="ARBA00010116"/>
    </source>
</evidence>
<evidence type="ECO:0000313" key="3">
    <source>
        <dbReference type="EMBL" id="SUG12556.1"/>
    </source>
</evidence>